<organism evidence="1 2">
    <name type="scientific">Anaerostipes hominis</name>
    <name type="common">ex Liu et al. 2021</name>
    <dbReference type="NCBI Taxonomy" id="2763018"/>
    <lineage>
        <taxon>Bacteria</taxon>
        <taxon>Bacillati</taxon>
        <taxon>Bacillota</taxon>
        <taxon>Clostridia</taxon>
        <taxon>Lachnospirales</taxon>
        <taxon>Lachnospiraceae</taxon>
        <taxon>Anaerostipes</taxon>
    </lineage>
</organism>
<name>A0ABR7FU94_9FIRM</name>
<dbReference type="PROSITE" id="PS51257">
    <property type="entry name" value="PROKAR_LIPOPROTEIN"/>
    <property type="match status" value="1"/>
</dbReference>
<sequence length="351" mass="40969">MEKLKVSIIFIITLTFVCGLFAACQNKSKQVRFSDLVDWNKEKIAESGYPEWAPALVQNKTYVFYQNSDWEIIRVDKNNHKKTIIKKLTKLRDSPYDVGMTLLNNRLYYIYDSCLYQCDFNGDNETQIISKQKLQQFTKNTNIQDTVNGVKFYKNEMYLIIGCDVLVKFNFNTKELQTVAKEVGSGTFYKDDFYYVDYTALYKVNLETLKRTLVRGQKYSKKLLKIKDTVYYQTIMNIKGKLYYTRSQGKWASEGGAPSKVYLYQDSGNDIKKYNASTDLHNLVYDGGKIAYYDTHPKEIKLILVIYDLDTGKERKIDLPKDFSQVEQLVDDILLYRSDKGQLTYSVFKIS</sequence>
<reference evidence="1 2" key="1">
    <citation type="submission" date="2020-08" db="EMBL/GenBank/DDBJ databases">
        <title>Genome public.</title>
        <authorList>
            <person name="Liu C."/>
            <person name="Sun Q."/>
        </authorList>
    </citation>
    <scope>NUCLEOTIDE SEQUENCE [LARGE SCALE GENOMIC DNA]</scope>
    <source>
        <strain evidence="1 2">NSJ-7</strain>
    </source>
</reference>
<protein>
    <recommendedName>
        <fullName evidence="3">DUF5050 domain-containing protein</fullName>
    </recommendedName>
</protein>
<evidence type="ECO:0000313" key="1">
    <source>
        <dbReference type="EMBL" id="MBC5678031.1"/>
    </source>
</evidence>
<accession>A0ABR7FU94</accession>
<evidence type="ECO:0000313" key="2">
    <source>
        <dbReference type="Proteomes" id="UP000635828"/>
    </source>
</evidence>
<dbReference type="EMBL" id="JACOOS010000012">
    <property type="protein sequence ID" value="MBC5678031.1"/>
    <property type="molecule type" value="Genomic_DNA"/>
</dbReference>
<dbReference type="RefSeq" id="WP_024728692.1">
    <property type="nucleotide sequence ID" value="NZ_JACOOS010000012.1"/>
</dbReference>
<evidence type="ECO:0008006" key="3">
    <source>
        <dbReference type="Google" id="ProtNLM"/>
    </source>
</evidence>
<proteinExistence type="predicted"/>
<keyword evidence="2" id="KW-1185">Reference proteome</keyword>
<dbReference type="Proteomes" id="UP000635828">
    <property type="component" value="Unassembled WGS sequence"/>
</dbReference>
<gene>
    <name evidence="1" type="ORF">H8S22_10580</name>
</gene>
<dbReference type="SUPFAM" id="SSF82171">
    <property type="entry name" value="DPP6 N-terminal domain-like"/>
    <property type="match status" value="1"/>
</dbReference>
<comment type="caution">
    <text evidence="1">The sequence shown here is derived from an EMBL/GenBank/DDBJ whole genome shotgun (WGS) entry which is preliminary data.</text>
</comment>